<dbReference type="EMBL" id="KK122159">
    <property type="protein sequence ID" value="KFM82082.1"/>
    <property type="molecule type" value="Genomic_DNA"/>
</dbReference>
<organism evidence="1 2">
    <name type="scientific">Stegodyphus mimosarum</name>
    <name type="common">African social velvet spider</name>
    <dbReference type="NCBI Taxonomy" id="407821"/>
    <lineage>
        <taxon>Eukaryota</taxon>
        <taxon>Metazoa</taxon>
        <taxon>Ecdysozoa</taxon>
        <taxon>Arthropoda</taxon>
        <taxon>Chelicerata</taxon>
        <taxon>Arachnida</taxon>
        <taxon>Araneae</taxon>
        <taxon>Araneomorphae</taxon>
        <taxon>Entelegynae</taxon>
        <taxon>Eresoidea</taxon>
        <taxon>Eresidae</taxon>
        <taxon>Stegodyphus</taxon>
    </lineage>
</organism>
<proteinExistence type="predicted"/>
<reference evidence="1 2" key="1">
    <citation type="submission" date="2013-11" db="EMBL/GenBank/DDBJ databases">
        <title>Genome sequencing of Stegodyphus mimosarum.</title>
        <authorList>
            <person name="Bechsgaard J."/>
        </authorList>
    </citation>
    <scope>NUCLEOTIDE SEQUENCE [LARGE SCALE GENOMIC DNA]</scope>
</reference>
<evidence type="ECO:0000313" key="1">
    <source>
        <dbReference type="EMBL" id="KFM82082.1"/>
    </source>
</evidence>
<keyword evidence="2" id="KW-1185">Reference proteome</keyword>
<evidence type="ECO:0000313" key="2">
    <source>
        <dbReference type="Proteomes" id="UP000054359"/>
    </source>
</evidence>
<dbReference type="Proteomes" id="UP000054359">
    <property type="component" value="Unassembled WGS sequence"/>
</dbReference>
<protein>
    <submittedName>
        <fullName evidence="1">Uncharacterized protein</fullName>
    </submittedName>
</protein>
<sequence>LIGHAIVRQLRSFIRVKPNRISFLCSSLREIVLYFYKKCHHLIIHHLNIPRDKMAKPYLFRRA</sequence>
<accession>A0A087UXJ3</accession>
<feature type="non-terminal residue" evidence="1">
    <location>
        <position position="63"/>
    </location>
</feature>
<name>A0A087UXJ3_STEMI</name>
<dbReference type="AlphaFoldDB" id="A0A087UXJ3"/>
<feature type="non-terminal residue" evidence="1">
    <location>
        <position position="1"/>
    </location>
</feature>
<gene>
    <name evidence="1" type="ORF">X975_24655</name>
</gene>